<dbReference type="RefSeq" id="WP_092025064.1">
    <property type="nucleotide sequence ID" value="NZ_FOUE01000005.1"/>
</dbReference>
<dbReference type="EMBL" id="FOUE01000005">
    <property type="protein sequence ID" value="SFM61661.1"/>
    <property type="molecule type" value="Genomic_DNA"/>
</dbReference>
<feature type="region of interest" description="Disordered" evidence="3">
    <location>
        <begin position="25"/>
        <end position="46"/>
    </location>
</feature>
<keyword evidence="7" id="KW-1185">Reference proteome</keyword>
<evidence type="ECO:0000256" key="4">
    <source>
        <dbReference type="SAM" id="SignalP"/>
    </source>
</evidence>
<dbReference type="STRING" id="488535.SAMN04487963_3122"/>
<feature type="chain" id="PRO_5011624589" evidence="4">
    <location>
        <begin position="26"/>
        <end position="272"/>
    </location>
</feature>
<accession>A0A1I4SBF2</accession>
<proteinExistence type="predicted"/>
<feature type="compositionally biased region" description="Polar residues" evidence="3">
    <location>
        <begin position="29"/>
        <end position="39"/>
    </location>
</feature>
<evidence type="ECO:0000313" key="7">
    <source>
        <dbReference type="Proteomes" id="UP000198519"/>
    </source>
</evidence>
<evidence type="ECO:0000256" key="2">
    <source>
        <dbReference type="ARBA" id="ARBA00022729"/>
    </source>
</evidence>
<comment type="subcellular location">
    <subcellularLocation>
        <location evidence="1">Cell envelope</location>
    </subcellularLocation>
</comment>
<feature type="signal peptide" evidence="4">
    <location>
        <begin position="1"/>
        <end position="25"/>
    </location>
</feature>
<feature type="region of interest" description="Disordered" evidence="3">
    <location>
        <begin position="253"/>
        <end position="272"/>
    </location>
</feature>
<evidence type="ECO:0000256" key="1">
    <source>
        <dbReference type="ARBA" id="ARBA00004196"/>
    </source>
</evidence>
<name>A0A1I4SBF2_9GAMM</name>
<evidence type="ECO:0000256" key="3">
    <source>
        <dbReference type="SAM" id="MobiDB-lite"/>
    </source>
</evidence>
<dbReference type="InterPro" id="IPR038352">
    <property type="entry name" value="Imelysin_sf"/>
</dbReference>
<evidence type="ECO:0000313" key="6">
    <source>
        <dbReference type="EMBL" id="SFM61661.1"/>
    </source>
</evidence>
<sequence>MKQQYGTLLPLIAVITLALSACNQAPEPEQSQPPITSATPPDAEAMERVGQRSDAVCATVATLHATVTGFLDAPSTDALQAAQAAWLDAHDHYRLLAADYKLAAIAPPQVSNDRDTVDAWPMIPGYLDQVPGYPRSGLVYSEVPLTPDFLASEHQSTDFHYLTQGFHPLEFMLWGSEEETPASQALKFDPGQANDDDLDIPGRRRDLTRLMSVTLARSVEPLCVQEEQTRLAMALAKQGQLEALAMDPARVAHEPTIAPAGDASTDSEEAGQ</sequence>
<keyword evidence="2 4" id="KW-0732">Signal</keyword>
<dbReference type="InterPro" id="IPR018976">
    <property type="entry name" value="Imelysin-like"/>
</dbReference>
<dbReference type="AlphaFoldDB" id="A0A1I4SBF2"/>
<evidence type="ECO:0000259" key="5">
    <source>
        <dbReference type="Pfam" id="PF09375"/>
    </source>
</evidence>
<dbReference type="GO" id="GO:0030313">
    <property type="term" value="C:cell envelope"/>
    <property type="evidence" value="ECO:0007669"/>
    <property type="project" value="UniProtKB-SubCell"/>
</dbReference>
<dbReference type="OrthoDB" id="9764688at2"/>
<protein>
    <submittedName>
        <fullName evidence="6">Imelysin</fullName>
    </submittedName>
</protein>
<dbReference type="Pfam" id="PF09375">
    <property type="entry name" value="Peptidase_M75"/>
    <property type="match status" value="1"/>
</dbReference>
<dbReference type="Gene3D" id="1.20.1420.20">
    <property type="entry name" value="M75 peptidase, HXXE motif"/>
    <property type="match status" value="1"/>
</dbReference>
<reference evidence="7" key="1">
    <citation type="submission" date="2016-10" db="EMBL/GenBank/DDBJ databases">
        <authorList>
            <person name="Varghese N."/>
            <person name="Submissions S."/>
        </authorList>
    </citation>
    <scope>NUCLEOTIDE SEQUENCE [LARGE SCALE GENOMIC DNA]</scope>
    <source>
        <strain evidence="7">CGMCC 1.7061</strain>
    </source>
</reference>
<dbReference type="PROSITE" id="PS51257">
    <property type="entry name" value="PROKAR_LIPOPROTEIN"/>
    <property type="match status" value="1"/>
</dbReference>
<feature type="domain" description="Imelysin-like" evidence="5">
    <location>
        <begin position="56"/>
        <end position="205"/>
    </location>
</feature>
<organism evidence="6 7">
    <name type="scientific">Marinobacter zhejiangensis</name>
    <dbReference type="NCBI Taxonomy" id="488535"/>
    <lineage>
        <taxon>Bacteria</taxon>
        <taxon>Pseudomonadati</taxon>
        <taxon>Pseudomonadota</taxon>
        <taxon>Gammaproteobacteria</taxon>
        <taxon>Pseudomonadales</taxon>
        <taxon>Marinobacteraceae</taxon>
        <taxon>Marinobacter</taxon>
    </lineage>
</organism>
<gene>
    <name evidence="6" type="ORF">SAMN04487963_3122</name>
</gene>
<dbReference type="Proteomes" id="UP000198519">
    <property type="component" value="Unassembled WGS sequence"/>
</dbReference>